<evidence type="ECO:0000313" key="2">
    <source>
        <dbReference type="Proteomes" id="UP000093355"/>
    </source>
</evidence>
<dbReference type="InterPro" id="IPR021903">
    <property type="entry name" value="DUF3515"/>
</dbReference>
<dbReference type="AlphaFoldDB" id="A0A1B9NHJ0"/>
<proteinExistence type="predicted"/>
<reference evidence="1 2" key="1">
    <citation type="submission" date="2016-05" db="EMBL/GenBank/DDBJ databases">
        <authorList>
            <person name="Lavstsen T."/>
            <person name="Jespersen J.S."/>
        </authorList>
    </citation>
    <scope>NUCLEOTIDE SEQUENCE [LARGE SCALE GENOMIC DNA]</scope>
    <source>
        <strain evidence="1 2">YLB-01</strain>
    </source>
</reference>
<dbReference type="PROSITE" id="PS51257">
    <property type="entry name" value="PROKAR_LIPOPROTEIN"/>
    <property type="match status" value="1"/>
</dbReference>
<gene>
    <name evidence="1" type="ORF">A7J15_12785</name>
</gene>
<dbReference type="RefSeq" id="WP_067028624.1">
    <property type="nucleotide sequence ID" value="NZ_CP038256.1"/>
</dbReference>
<dbReference type="Proteomes" id="UP000093355">
    <property type="component" value="Unassembled WGS sequence"/>
</dbReference>
<keyword evidence="2" id="KW-1185">Reference proteome</keyword>
<dbReference type="OrthoDB" id="4331648at2"/>
<name>A0A1B9NHJ0_9MICO</name>
<protein>
    <submittedName>
        <fullName evidence="1">Uncharacterized protein</fullName>
    </submittedName>
</protein>
<organism evidence="1 2">
    <name type="scientific">Microbacterium sediminis</name>
    <dbReference type="NCBI Taxonomy" id="904291"/>
    <lineage>
        <taxon>Bacteria</taxon>
        <taxon>Bacillati</taxon>
        <taxon>Actinomycetota</taxon>
        <taxon>Actinomycetes</taxon>
        <taxon>Micrococcales</taxon>
        <taxon>Microbacteriaceae</taxon>
        <taxon>Microbacterium</taxon>
    </lineage>
</organism>
<comment type="caution">
    <text evidence="1">The sequence shown here is derived from an EMBL/GenBank/DDBJ whole genome shotgun (WGS) entry which is preliminary data.</text>
</comment>
<dbReference type="EMBL" id="LXMD01000007">
    <property type="protein sequence ID" value="OCG76040.1"/>
    <property type="molecule type" value="Genomic_DNA"/>
</dbReference>
<dbReference type="Pfam" id="PF12028">
    <property type="entry name" value="DUF3515"/>
    <property type="match status" value="1"/>
</dbReference>
<accession>A0A1B9NHJ0</accession>
<dbReference type="STRING" id="904291.A7J15_12785"/>
<evidence type="ECO:0000313" key="1">
    <source>
        <dbReference type="EMBL" id="OCG76040.1"/>
    </source>
</evidence>
<sequence>MKRPRPVLAAALLAGVLALASCAYTVSLDAAADAESPLCANASVRLPETIGDLERRWTDAQATGAWGVPTAVVCSCGLQPPAPTTLQCVTIGGVDWIVDETDTPNLRLTTYGREPAAQAYIDTTVVSADEVLGVLSTAVQQLPATGECTAPDVETGQQDAPTAVDGDGR</sequence>